<feature type="signal peptide" evidence="1">
    <location>
        <begin position="1"/>
        <end position="21"/>
    </location>
</feature>
<sequence length="223" mass="22770">MAIVILLSVAGLAFLVGRAAAAPVAAGPTGAAVPSPSATPGQSVEGGHVVDGVPLGYTDDQRGAVAAATAFATALSGPLALTPDAYRRAVTAMAAPNAVAHLAEAADQQTTFLDSSAHLPSLAAAGVPVTLRCVALSYQVEALTALNASVRVWSVTFMAAGGHLVTTAVWATIEYRLLWVGSDWRLERSQVIDVGWAPASVQPTPATSDMPGQLHEYREYLGG</sequence>
<comment type="caution">
    <text evidence="2">The sequence shown here is derived from an EMBL/GenBank/DDBJ whole genome shotgun (WGS) entry which is preliminary data.</text>
</comment>
<organism evidence="2 3">
    <name type="scientific">Candidatus Aeolococcus gillhamiae</name>
    <dbReference type="NCBI Taxonomy" id="3127015"/>
    <lineage>
        <taxon>Bacteria</taxon>
        <taxon>Bacillati</taxon>
        <taxon>Candidatus Dormiibacterota</taxon>
        <taxon>Candidatus Dormibacteria</taxon>
        <taxon>Candidatus Aeolococcales</taxon>
        <taxon>Candidatus Aeolococcaceae</taxon>
        <taxon>Candidatus Aeolococcus</taxon>
    </lineage>
</organism>
<accession>A0A934JSV1</accession>
<dbReference type="AlphaFoldDB" id="A0A934JSV1"/>
<proteinExistence type="predicted"/>
<evidence type="ECO:0000256" key="1">
    <source>
        <dbReference type="SAM" id="SignalP"/>
    </source>
</evidence>
<name>A0A934JSV1_9BACT</name>
<keyword evidence="1" id="KW-0732">Signal</keyword>
<dbReference type="Proteomes" id="UP000606991">
    <property type="component" value="Unassembled WGS sequence"/>
</dbReference>
<reference evidence="2 3" key="1">
    <citation type="submission" date="2020-10" db="EMBL/GenBank/DDBJ databases">
        <title>Ca. Dormibacterota MAGs.</title>
        <authorList>
            <person name="Montgomery K."/>
        </authorList>
    </citation>
    <scope>NUCLEOTIDE SEQUENCE [LARGE SCALE GENOMIC DNA]</scope>
    <source>
        <strain evidence="2">SC8812_S17_18</strain>
    </source>
</reference>
<protein>
    <recommendedName>
        <fullName evidence="4">Tim44-like domain-containing protein</fullName>
    </recommendedName>
</protein>
<feature type="chain" id="PRO_5037474579" description="Tim44-like domain-containing protein" evidence="1">
    <location>
        <begin position="22"/>
        <end position="223"/>
    </location>
</feature>
<gene>
    <name evidence="2" type="ORF">JF886_09415</name>
</gene>
<evidence type="ECO:0000313" key="3">
    <source>
        <dbReference type="Proteomes" id="UP000606991"/>
    </source>
</evidence>
<evidence type="ECO:0000313" key="2">
    <source>
        <dbReference type="EMBL" id="MBJ7595061.1"/>
    </source>
</evidence>
<evidence type="ECO:0008006" key="4">
    <source>
        <dbReference type="Google" id="ProtNLM"/>
    </source>
</evidence>
<dbReference type="RefSeq" id="WP_337311819.1">
    <property type="nucleotide sequence ID" value="NZ_JAEKNS010000098.1"/>
</dbReference>
<dbReference type="EMBL" id="JAEKNS010000098">
    <property type="protein sequence ID" value="MBJ7595061.1"/>
    <property type="molecule type" value="Genomic_DNA"/>
</dbReference>